<evidence type="ECO:0000313" key="1">
    <source>
        <dbReference type="EMBL" id="KAL0129493.1"/>
    </source>
</evidence>
<organism evidence="1 2">
    <name type="scientific">Cardiocondyla obscurior</name>
    <dbReference type="NCBI Taxonomy" id="286306"/>
    <lineage>
        <taxon>Eukaryota</taxon>
        <taxon>Metazoa</taxon>
        <taxon>Ecdysozoa</taxon>
        <taxon>Arthropoda</taxon>
        <taxon>Hexapoda</taxon>
        <taxon>Insecta</taxon>
        <taxon>Pterygota</taxon>
        <taxon>Neoptera</taxon>
        <taxon>Endopterygota</taxon>
        <taxon>Hymenoptera</taxon>
        <taxon>Apocrita</taxon>
        <taxon>Aculeata</taxon>
        <taxon>Formicoidea</taxon>
        <taxon>Formicidae</taxon>
        <taxon>Myrmicinae</taxon>
        <taxon>Cardiocondyla</taxon>
    </lineage>
</organism>
<gene>
    <name evidence="1" type="ORF">PUN28_001633</name>
</gene>
<proteinExistence type="predicted"/>
<comment type="caution">
    <text evidence="1">The sequence shown here is derived from an EMBL/GenBank/DDBJ whole genome shotgun (WGS) entry which is preliminary data.</text>
</comment>
<name>A0AAW2GQI1_9HYME</name>
<reference evidence="1 2" key="1">
    <citation type="submission" date="2023-03" db="EMBL/GenBank/DDBJ databases">
        <title>High recombination rates correlate with genetic variation in Cardiocondyla obscurior ants.</title>
        <authorList>
            <person name="Errbii M."/>
        </authorList>
    </citation>
    <scope>NUCLEOTIDE SEQUENCE [LARGE SCALE GENOMIC DNA]</scope>
    <source>
        <strain evidence="1">Alpha-2009</strain>
        <tissue evidence="1">Whole body</tissue>
    </source>
</reference>
<protein>
    <submittedName>
        <fullName evidence="1">Uncharacterized protein</fullName>
    </submittedName>
</protein>
<dbReference type="EMBL" id="JADYXP020000002">
    <property type="protein sequence ID" value="KAL0129493.1"/>
    <property type="molecule type" value="Genomic_DNA"/>
</dbReference>
<accession>A0AAW2GQI1</accession>
<evidence type="ECO:0000313" key="2">
    <source>
        <dbReference type="Proteomes" id="UP001430953"/>
    </source>
</evidence>
<dbReference type="AlphaFoldDB" id="A0AAW2GQI1"/>
<sequence>MLALGHVLTAWRCLDSGDNSGNDSTELRPVVELTVLLKAACKIDPDANFSTKVLSRSSDNVTLFVGTVDTILRNLVATNLIIEEKKLILLISLCRLTLEWRKRSTGIVVVVFFAFSKGSQIRCNQANLQIFSEAFFPWHHAFSSHRNTA</sequence>
<keyword evidence="2" id="KW-1185">Reference proteome</keyword>
<dbReference type="Proteomes" id="UP001430953">
    <property type="component" value="Unassembled WGS sequence"/>
</dbReference>